<proteinExistence type="predicted"/>
<organism evidence="2">
    <name type="scientific">Brassica cretica</name>
    <name type="common">Mustard</name>
    <dbReference type="NCBI Taxonomy" id="69181"/>
    <lineage>
        <taxon>Eukaryota</taxon>
        <taxon>Viridiplantae</taxon>
        <taxon>Streptophyta</taxon>
        <taxon>Embryophyta</taxon>
        <taxon>Tracheophyta</taxon>
        <taxon>Spermatophyta</taxon>
        <taxon>Magnoliopsida</taxon>
        <taxon>eudicotyledons</taxon>
        <taxon>Gunneridae</taxon>
        <taxon>Pentapetalae</taxon>
        <taxon>rosids</taxon>
        <taxon>malvids</taxon>
        <taxon>Brassicales</taxon>
        <taxon>Brassicaceae</taxon>
        <taxon>Brassiceae</taxon>
        <taxon>Brassica</taxon>
    </lineage>
</organism>
<evidence type="ECO:0000256" key="1">
    <source>
        <dbReference type="SAM" id="MobiDB-lite"/>
    </source>
</evidence>
<dbReference type="AlphaFoldDB" id="A0A8S9IR84"/>
<reference evidence="2" key="1">
    <citation type="submission" date="2019-12" db="EMBL/GenBank/DDBJ databases">
        <title>Genome sequencing and annotation of Brassica cretica.</title>
        <authorList>
            <person name="Studholme D.J."/>
            <person name="Sarris P.F."/>
        </authorList>
    </citation>
    <scope>NUCLEOTIDE SEQUENCE</scope>
    <source>
        <strain evidence="2">PFS-102/07</strain>
        <tissue evidence="2">Leaf</tissue>
    </source>
</reference>
<protein>
    <submittedName>
        <fullName evidence="2">Uncharacterized protein</fullName>
    </submittedName>
</protein>
<comment type="caution">
    <text evidence="2">The sequence shown here is derived from an EMBL/GenBank/DDBJ whole genome shotgun (WGS) entry which is preliminary data.</text>
</comment>
<name>A0A8S9IR84_BRACR</name>
<feature type="compositionally biased region" description="Low complexity" evidence="1">
    <location>
        <begin position="1"/>
        <end position="14"/>
    </location>
</feature>
<evidence type="ECO:0000313" key="2">
    <source>
        <dbReference type="EMBL" id="KAF2571913.1"/>
    </source>
</evidence>
<feature type="compositionally biased region" description="Basic and acidic residues" evidence="1">
    <location>
        <begin position="16"/>
        <end position="53"/>
    </location>
</feature>
<sequence length="145" mass="15706">MGGASASTSAYSAAKNHPDETIKRSDLEALIKALKENSEAEKDIEVTHPDHEGGNGTGTGTDENQTGAQTDAEENTVARDQDELPSVGSETEAQVGEPRNGVEPDQIQPIRNVLEISDDFGAFWRYLEQAPEMTIEIDYQSILES</sequence>
<feature type="region of interest" description="Disordered" evidence="1">
    <location>
        <begin position="1"/>
        <end position="106"/>
    </location>
</feature>
<gene>
    <name evidence="2" type="ORF">F2Q70_00004179</name>
</gene>
<accession>A0A8S9IR84</accession>
<dbReference type="EMBL" id="QGKY02001015">
    <property type="protein sequence ID" value="KAF2571913.1"/>
    <property type="molecule type" value="Genomic_DNA"/>
</dbReference>